<proteinExistence type="predicted"/>
<organism evidence="2 3">
    <name type="scientific">Actinomadura rubteroloni</name>
    <dbReference type="NCBI Taxonomy" id="1926885"/>
    <lineage>
        <taxon>Bacteria</taxon>
        <taxon>Bacillati</taxon>
        <taxon>Actinomycetota</taxon>
        <taxon>Actinomycetes</taxon>
        <taxon>Streptosporangiales</taxon>
        <taxon>Thermomonosporaceae</taxon>
        <taxon>Actinomadura</taxon>
    </lineage>
</organism>
<dbReference type="InterPro" id="IPR001387">
    <property type="entry name" value="Cro/C1-type_HTH"/>
</dbReference>
<reference evidence="2 3" key="1">
    <citation type="journal article" date="2017" name="Chemistry">
        <title>Isolation, Biosynthesis and Chemical Modifications of Rubterolones A-F: Rare Tropolone Alkaloids from Actinomadura sp. 5-2.</title>
        <authorList>
            <person name="Guo H."/>
            <person name="Benndorf R."/>
            <person name="Leichnitz D."/>
            <person name="Klassen J.L."/>
            <person name="Vollmers J."/>
            <person name="Gorls H."/>
            <person name="Steinacker M."/>
            <person name="Weigel C."/>
            <person name="Dahse H.M."/>
            <person name="Kaster A.K."/>
            <person name="de Beer Z.W."/>
            <person name="Poulsen M."/>
            <person name="Beemelmanns C."/>
        </authorList>
    </citation>
    <scope>NUCLEOTIDE SEQUENCE [LARGE SCALE GENOMIC DNA]</scope>
    <source>
        <strain evidence="2 3">5-2</strain>
    </source>
</reference>
<sequence length="99" mass="10537">MDFNTGNKIVHMVRRPLTAEQRDRGRALGRVLRAARGPRSAAAVATAAGISLDTLRKIERGAIAVPAFFTVAALARVLDLDLAALARDLEQFGDGRIAG</sequence>
<dbReference type="AlphaFoldDB" id="A0A2P4UK76"/>
<dbReference type="EMBL" id="MTBP01000002">
    <property type="protein sequence ID" value="POM25451.1"/>
    <property type="molecule type" value="Genomic_DNA"/>
</dbReference>
<dbReference type="Gene3D" id="1.10.260.40">
    <property type="entry name" value="lambda repressor-like DNA-binding domains"/>
    <property type="match status" value="1"/>
</dbReference>
<keyword evidence="3" id="KW-1185">Reference proteome</keyword>
<evidence type="ECO:0000313" key="3">
    <source>
        <dbReference type="Proteomes" id="UP000242367"/>
    </source>
</evidence>
<comment type="caution">
    <text evidence="2">The sequence shown here is derived from an EMBL/GenBank/DDBJ whole genome shotgun (WGS) entry which is preliminary data.</text>
</comment>
<dbReference type="GO" id="GO:0003677">
    <property type="term" value="F:DNA binding"/>
    <property type="evidence" value="ECO:0007669"/>
    <property type="project" value="InterPro"/>
</dbReference>
<evidence type="ECO:0000313" key="2">
    <source>
        <dbReference type="EMBL" id="POM25451.1"/>
    </source>
</evidence>
<evidence type="ECO:0000259" key="1">
    <source>
        <dbReference type="PROSITE" id="PS50943"/>
    </source>
</evidence>
<dbReference type="SUPFAM" id="SSF47413">
    <property type="entry name" value="lambda repressor-like DNA-binding domains"/>
    <property type="match status" value="1"/>
</dbReference>
<protein>
    <submittedName>
        <fullName evidence="2">Helix-turn-helix domain protein</fullName>
    </submittedName>
</protein>
<dbReference type="Pfam" id="PF13560">
    <property type="entry name" value="HTH_31"/>
    <property type="match status" value="1"/>
</dbReference>
<dbReference type="Proteomes" id="UP000242367">
    <property type="component" value="Unassembled WGS sequence"/>
</dbReference>
<dbReference type="SMART" id="SM00530">
    <property type="entry name" value="HTH_XRE"/>
    <property type="match status" value="1"/>
</dbReference>
<dbReference type="PROSITE" id="PS50943">
    <property type="entry name" value="HTH_CROC1"/>
    <property type="match status" value="1"/>
</dbReference>
<dbReference type="InterPro" id="IPR010982">
    <property type="entry name" value="Lambda_DNA-bd_dom_sf"/>
</dbReference>
<feature type="domain" description="HTH cro/C1-type" evidence="1">
    <location>
        <begin position="42"/>
        <end position="85"/>
    </location>
</feature>
<name>A0A2P4UK76_9ACTN</name>
<gene>
    <name evidence="2" type="ORF">BTM25_40990</name>
</gene>
<accession>A0A2P4UK76</accession>